<feature type="domain" description="ABC3 transporter permease C-terminal" evidence="7">
    <location>
        <begin position="275"/>
        <end position="398"/>
    </location>
</feature>
<dbReference type="InterPro" id="IPR003838">
    <property type="entry name" value="ABC3_permease_C"/>
</dbReference>
<organism evidence="9">
    <name type="scientific">Siphoviridae sp. ctBLh2</name>
    <dbReference type="NCBI Taxonomy" id="2827803"/>
    <lineage>
        <taxon>Viruses</taxon>
        <taxon>Duplodnaviria</taxon>
        <taxon>Heunggongvirae</taxon>
        <taxon>Uroviricota</taxon>
        <taxon>Caudoviricetes</taxon>
    </lineage>
</organism>
<dbReference type="PANTHER" id="PTHR30489:SF0">
    <property type="entry name" value="LIPOPROTEIN-RELEASING SYSTEM TRANSMEMBRANE PROTEIN LOLE"/>
    <property type="match status" value="1"/>
</dbReference>
<evidence type="ECO:0000256" key="6">
    <source>
        <dbReference type="SAM" id="Phobius"/>
    </source>
</evidence>
<keyword evidence="3 6" id="KW-0812">Transmembrane</keyword>
<proteinExistence type="predicted"/>
<dbReference type="InterPro" id="IPR051447">
    <property type="entry name" value="Lipoprotein-release_system"/>
</dbReference>
<comment type="subcellular location">
    <subcellularLocation>
        <location evidence="1">Cell membrane</location>
        <topology evidence="1">Multi-pass membrane protein</topology>
    </subcellularLocation>
</comment>
<sequence>MLARLFARRYLFSRQSRSVVNLISGLSVVAVSMPVAAMIILLSVFNGFETLVKSMYSAFDADLTAAPRTGQTFVLSQVDTAALARIPGVASFSFLLEQSALLEHGDRQATATVRGVDDAYTGVFPLGEAVTAGEWRVRLGDLEKLVIGQTMAWELGIRSLADADVTLYAVRRGSFSSLLPVGSYARRTEPVGGVFSLDLETERTYVLSSLRLAQELFDYPGQATSLVFRLDAGADVHAVRREVASALGDTFRVRTRDELRASFYRIMTYEKWGIFFIALLVLVVASFSVVGALSMLIVEKRADRATLRALGADRALIRSIFRREGLLICGLGAAAGVVLGVGASLVQQHFGLIEIPAETFLTKSYPVEFRLGDLAAVVLSFGVVAWLLTGLTVRSMIKNDER</sequence>
<protein>
    <submittedName>
        <fullName evidence="9">ABC-type transport system, permease component</fullName>
    </submittedName>
</protein>
<evidence type="ECO:0000256" key="3">
    <source>
        <dbReference type="ARBA" id="ARBA00022692"/>
    </source>
</evidence>
<evidence type="ECO:0000313" key="9">
    <source>
        <dbReference type="EMBL" id="DAF45216.1"/>
    </source>
</evidence>
<evidence type="ECO:0000259" key="8">
    <source>
        <dbReference type="Pfam" id="PF12704"/>
    </source>
</evidence>
<keyword evidence="2" id="KW-1003">Cell membrane</keyword>
<keyword evidence="5 6" id="KW-0472">Membrane</keyword>
<feature type="transmembrane region" description="Helical" evidence="6">
    <location>
        <begin position="374"/>
        <end position="393"/>
    </location>
</feature>
<accession>A0A8S5S2S9</accession>
<dbReference type="GO" id="GO:0044874">
    <property type="term" value="P:lipoprotein localization to outer membrane"/>
    <property type="evidence" value="ECO:0007669"/>
    <property type="project" value="TreeGrafter"/>
</dbReference>
<evidence type="ECO:0000256" key="2">
    <source>
        <dbReference type="ARBA" id="ARBA00022475"/>
    </source>
</evidence>
<dbReference type="InterPro" id="IPR025857">
    <property type="entry name" value="MacB_PCD"/>
</dbReference>
<reference evidence="9" key="1">
    <citation type="journal article" date="2021" name="Proc. Natl. Acad. Sci. U.S.A.">
        <title>A Catalog of Tens of Thousands of Viruses from Human Metagenomes Reveals Hidden Associations with Chronic Diseases.</title>
        <authorList>
            <person name="Tisza M.J."/>
            <person name="Buck C.B."/>
        </authorList>
    </citation>
    <scope>NUCLEOTIDE SEQUENCE</scope>
    <source>
        <strain evidence="9">CtBLh2</strain>
    </source>
</reference>
<dbReference type="PANTHER" id="PTHR30489">
    <property type="entry name" value="LIPOPROTEIN-RELEASING SYSTEM TRANSMEMBRANE PROTEIN LOLE"/>
    <property type="match status" value="1"/>
</dbReference>
<dbReference type="Pfam" id="PF02687">
    <property type="entry name" value="FtsX"/>
    <property type="match status" value="1"/>
</dbReference>
<dbReference type="Pfam" id="PF12704">
    <property type="entry name" value="MacB_PCD"/>
    <property type="match status" value="1"/>
</dbReference>
<feature type="domain" description="MacB-like periplasmic core" evidence="8">
    <location>
        <begin position="24"/>
        <end position="244"/>
    </location>
</feature>
<feature type="transmembrane region" description="Helical" evidence="6">
    <location>
        <begin position="272"/>
        <end position="298"/>
    </location>
</feature>
<dbReference type="GO" id="GO:0098797">
    <property type="term" value="C:plasma membrane protein complex"/>
    <property type="evidence" value="ECO:0007669"/>
    <property type="project" value="TreeGrafter"/>
</dbReference>
<evidence type="ECO:0000256" key="1">
    <source>
        <dbReference type="ARBA" id="ARBA00004651"/>
    </source>
</evidence>
<keyword evidence="4 6" id="KW-1133">Transmembrane helix</keyword>
<dbReference type="EMBL" id="BK032514">
    <property type="protein sequence ID" value="DAF45216.1"/>
    <property type="molecule type" value="Genomic_DNA"/>
</dbReference>
<feature type="transmembrane region" description="Helical" evidence="6">
    <location>
        <begin position="326"/>
        <end position="346"/>
    </location>
</feature>
<evidence type="ECO:0000256" key="4">
    <source>
        <dbReference type="ARBA" id="ARBA00022989"/>
    </source>
</evidence>
<evidence type="ECO:0000256" key="5">
    <source>
        <dbReference type="ARBA" id="ARBA00023136"/>
    </source>
</evidence>
<evidence type="ECO:0000259" key="7">
    <source>
        <dbReference type="Pfam" id="PF02687"/>
    </source>
</evidence>
<name>A0A8S5S2S9_9CAUD</name>
<feature type="transmembrane region" description="Helical" evidence="6">
    <location>
        <begin position="20"/>
        <end position="45"/>
    </location>
</feature>